<protein>
    <recommendedName>
        <fullName evidence="3">Response regulatory domain-containing protein</fullName>
    </recommendedName>
</protein>
<proteinExistence type="predicted"/>
<sequence>MNSTILAVVSDYNTRTRLYHLASELDLNIDFCETIGNAIGRLKFYNYSAIIVDFDSVSIKPAEVVEGLRKVALGIPILGVINRTQARSADQFQISQIIALITKPIDAKTFSEAIQKLAVVSTV</sequence>
<evidence type="ECO:0000313" key="2">
    <source>
        <dbReference type="Proteomes" id="UP000315534"/>
    </source>
</evidence>
<gene>
    <name evidence="1" type="ORF">E3J38_02505</name>
</gene>
<evidence type="ECO:0000313" key="1">
    <source>
        <dbReference type="EMBL" id="TET82214.1"/>
    </source>
</evidence>
<dbReference type="InterPro" id="IPR011006">
    <property type="entry name" value="CheY-like_superfamily"/>
</dbReference>
<name>A0A523XSF0_UNCT6</name>
<dbReference type="Gene3D" id="3.40.50.2300">
    <property type="match status" value="1"/>
</dbReference>
<organism evidence="1 2">
    <name type="scientific">candidate division TA06 bacterium</name>
    <dbReference type="NCBI Taxonomy" id="2250710"/>
    <lineage>
        <taxon>Bacteria</taxon>
        <taxon>Bacteria division TA06</taxon>
    </lineage>
</organism>
<comment type="caution">
    <text evidence="1">The sequence shown here is derived from an EMBL/GenBank/DDBJ whole genome shotgun (WGS) entry which is preliminary data.</text>
</comment>
<evidence type="ECO:0008006" key="3">
    <source>
        <dbReference type="Google" id="ProtNLM"/>
    </source>
</evidence>
<accession>A0A523XSF0</accession>
<dbReference type="SUPFAM" id="SSF52172">
    <property type="entry name" value="CheY-like"/>
    <property type="match status" value="1"/>
</dbReference>
<reference evidence="1 2" key="1">
    <citation type="submission" date="2019-03" db="EMBL/GenBank/DDBJ databases">
        <title>Metabolic potential of uncultured bacteria and archaea associated with petroleum seepage in deep-sea sediments.</title>
        <authorList>
            <person name="Dong X."/>
            <person name="Hubert C."/>
        </authorList>
    </citation>
    <scope>NUCLEOTIDE SEQUENCE [LARGE SCALE GENOMIC DNA]</scope>
    <source>
        <strain evidence="1">E29_bin36</strain>
    </source>
</reference>
<dbReference type="AlphaFoldDB" id="A0A523XSF0"/>
<dbReference type="Proteomes" id="UP000315534">
    <property type="component" value="Unassembled WGS sequence"/>
</dbReference>
<dbReference type="EMBL" id="SOIP01000154">
    <property type="protein sequence ID" value="TET82214.1"/>
    <property type="molecule type" value="Genomic_DNA"/>
</dbReference>